<feature type="domain" description="Transcription regulator AsnC/Lrp ligand binding" evidence="2">
    <location>
        <begin position="38"/>
        <end position="108"/>
    </location>
</feature>
<protein>
    <submittedName>
        <fullName evidence="3">Lrp/AsnC family transcriptional regulator</fullName>
    </submittedName>
</protein>
<dbReference type="Pfam" id="PF01037">
    <property type="entry name" value="AsnC_trans_reg"/>
    <property type="match status" value="1"/>
</dbReference>
<dbReference type="InterPro" id="IPR019887">
    <property type="entry name" value="Tscrpt_reg_AsnC/Lrp_C"/>
</dbReference>
<dbReference type="PANTHER" id="PTHR43413">
    <property type="entry name" value="TRANSCRIPTIONAL REGULATOR, ASNC FAMILY"/>
    <property type="match status" value="1"/>
</dbReference>
<comment type="pathway">
    <text evidence="1">Amino-acid biosynthesis.</text>
</comment>
<dbReference type="InterPro" id="IPR011008">
    <property type="entry name" value="Dimeric_a/b-barrel"/>
</dbReference>
<dbReference type="SUPFAM" id="SSF54909">
    <property type="entry name" value="Dimeric alpha+beta barrel"/>
    <property type="match status" value="1"/>
</dbReference>
<organism evidence="3 4">
    <name type="scientific">Acidianus hospitalis</name>
    <dbReference type="NCBI Taxonomy" id="563177"/>
    <lineage>
        <taxon>Archaea</taxon>
        <taxon>Thermoproteota</taxon>
        <taxon>Thermoprotei</taxon>
        <taxon>Sulfolobales</taxon>
        <taxon>Sulfolobaceae</taxon>
        <taxon>Acidianus</taxon>
    </lineage>
</organism>
<sequence>MTKIFKITRKVLIVLYIKTNGSLKLISNPQSKNVSAIILINTDAGGEEEVYEKLKELKEVSEAYIVYGVYDIVAKIEAQDMDSLRNFVSSTIRKLPKVRSTLTMIIMESSTMKK</sequence>
<evidence type="ECO:0000313" key="4">
    <source>
        <dbReference type="Proteomes" id="UP000245638"/>
    </source>
</evidence>
<reference evidence="3 4" key="1">
    <citation type="journal article" date="2015" name="Appl. Environ. Microbiol.">
        <title>Nanoarchaeota, Their Sulfolobales Host, and Nanoarchaeota Virus Distribution across Yellowstone National Park Hot Springs.</title>
        <authorList>
            <person name="Munson-McGee J.H."/>
            <person name="Field E.K."/>
            <person name="Bateson M."/>
            <person name="Rooney C."/>
            <person name="Stepanauskas R."/>
            <person name="Young M.J."/>
        </authorList>
    </citation>
    <scope>NUCLEOTIDE SEQUENCE [LARGE SCALE GENOMIC DNA]</scope>
    <source>
        <strain evidence="3">SCGC AC-742_N10</strain>
    </source>
</reference>
<dbReference type="EMBL" id="QEFD01000233">
    <property type="protein sequence ID" value="PVU74117.1"/>
    <property type="molecule type" value="Genomic_DNA"/>
</dbReference>
<dbReference type="AlphaFoldDB" id="A0A2T9X205"/>
<dbReference type="Proteomes" id="UP000245638">
    <property type="component" value="Unassembled WGS sequence"/>
</dbReference>
<dbReference type="Gene3D" id="3.30.70.920">
    <property type="match status" value="1"/>
</dbReference>
<evidence type="ECO:0000313" key="3">
    <source>
        <dbReference type="EMBL" id="PVU74117.1"/>
    </source>
</evidence>
<comment type="caution">
    <text evidence="3">The sequence shown here is derived from an EMBL/GenBank/DDBJ whole genome shotgun (WGS) entry which is preliminary data.</text>
</comment>
<dbReference type="PANTHER" id="PTHR43413:SF6">
    <property type="entry name" value="REGULATORY PROTEIN ASNC"/>
    <property type="match status" value="1"/>
</dbReference>
<proteinExistence type="predicted"/>
<evidence type="ECO:0000259" key="2">
    <source>
        <dbReference type="Pfam" id="PF01037"/>
    </source>
</evidence>
<name>A0A2T9X205_9CREN</name>
<gene>
    <name evidence="3" type="ORF">DDW13_08675</name>
</gene>
<evidence type="ECO:0000256" key="1">
    <source>
        <dbReference type="ARBA" id="ARBA00029440"/>
    </source>
</evidence>
<dbReference type="InterPro" id="IPR050684">
    <property type="entry name" value="HTH-Siroheme_Decarb"/>
</dbReference>
<accession>A0A2T9X205</accession>